<name>A0A8K0UJZ6_9AGAR</name>
<proteinExistence type="predicted"/>
<accession>A0A8K0UJZ6</accession>
<feature type="compositionally biased region" description="Low complexity" evidence="1">
    <location>
        <begin position="83"/>
        <end position="96"/>
    </location>
</feature>
<dbReference type="EMBL" id="JAEVFJ010000026">
    <property type="protein sequence ID" value="KAH8094538.1"/>
    <property type="molecule type" value="Genomic_DNA"/>
</dbReference>
<sequence length="345" mass="35130">MASSMGSASAAELSPETIASAPSAADISTTEASIGVSSATTSDTSGQFPMGTSSGGWAPPPSAMPSVDNPVVNDQPPTIEAGSSSPTPITPTATPVVQPPSTVPPIKVALSSKPLAKVGLKKAVVSPGQTWFATTCADLAPPAVQVSASEASDAAVVITAAVAKSSLLWENGSTITYGYILGASTPGQQAKIDSVIAGFLPGKVNLTLDKVLISPDGSSPAPSIRISCSPGMGSWSYVGQSSYQVSSANATMNLDAISDSSPATIAESGIILHQLLHALGMTHELPSSHRLDPAAVNAFYSYSLGWTLEQVTTNILNVYNAADVSNYSEVDQLSLMMWVLHAPTT</sequence>
<feature type="compositionally biased region" description="Polar residues" evidence="1">
    <location>
        <begin position="26"/>
        <end position="52"/>
    </location>
</feature>
<dbReference type="SUPFAM" id="SSF55486">
    <property type="entry name" value="Metalloproteases ('zincins'), catalytic domain"/>
    <property type="match status" value="1"/>
</dbReference>
<dbReference type="Proteomes" id="UP000813824">
    <property type="component" value="Unassembled WGS sequence"/>
</dbReference>
<gene>
    <name evidence="2" type="ORF">BXZ70DRAFT_363851</name>
</gene>
<evidence type="ECO:0000256" key="1">
    <source>
        <dbReference type="SAM" id="MobiDB-lite"/>
    </source>
</evidence>
<dbReference type="GO" id="GO:0008237">
    <property type="term" value="F:metallopeptidase activity"/>
    <property type="evidence" value="ECO:0007669"/>
    <property type="project" value="InterPro"/>
</dbReference>
<evidence type="ECO:0000313" key="2">
    <source>
        <dbReference type="EMBL" id="KAH8094538.1"/>
    </source>
</evidence>
<dbReference type="AlphaFoldDB" id="A0A8K0UJZ6"/>
<keyword evidence="3" id="KW-1185">Reference proteome</keyword>
<reference evidence="2" key="1">
    <citation type="journal article" date="2021" name="New Phytol.">
        <title>Evolutionary innovations through gain and loss of genes in the ectomycorrhizal Boletales.</title>
        <authorList>
            <person name="Wu G."/>
            <person name="Miyauchi S."/>
            <person name="Morin E."/>
            <person name="Kuo A."/>
            <person name="Drula E."/>
            <person name="Varga T."/>
            <person name="Kohler A."/>
            <person name="Feng B."/>
            <person name="Cao Y."/>
            <person name="Lipzen A."/>
            <person name="Daum C."/>
            <person name="Hundley H."/>
            <person name="Pangilinan J."/>
            <person name="Johnson J."/>
            <person name="Barry K."/>
            <person name="LaButti K."/>
            <person name="Ng V."/>
            <person name="Ahrendt S."/>
            <person name="Min B."/>
            <person name="Choi I.G."/>
            <person name="Park H."/>
            <person name="Plett J.M."/>
            <person name="Magnuson J."/>
            <person name="Spatafora J.W."/>
            <person name="Nagy L.G."/>
            <person name="Henrissat B."/>
            <person name="Grigoriev I.V."/>
            <person name="Yang Z.L."/>
            <person name="Xu J."/>
            <person name="Martin F.M."/>
        </authorList>
    </citation>
    <scope>NUCLEOTIDE SEQUENCE</scope>
    <source>
        <strain evidence="2">KKN 215</strain>
    </source>
</reference>
<evidence type="ECO:0008006" key="4">
    <source>
        <dbReference type="Google" id="ProtNLM"/>
    </source>
</evidence>
<comment type="caution">
    <text evidence="2">The sequence shown here is derived from an EMBL/GenBank/DDBJ whole genome shotgun (WGS) entry which is preliminary data.</text>
</comment>
<organism evidence="2 3">
    <name type="scientific">Cristinia sonorae</name>
    <dbReference type="NCBI Taxonomy" id="1940300"/>
    <lineage>
        <taxon>Eukaryota</taxon>
        <taxon>Fungi</taxon>
        <taxon>Dikarya</taxon>
        <taxon>Basidiomycota</taxon>
        <taxon>Agaricomycotina</taxon>
        <taxon>Agaricomycetes</taxon>
        <taxon>Agaricomycetidae</taxon>
        <taxon>Agaricales</taxon>
        <taxon>Pleurotineae</taxon>
        <taxon>Stephanosporaceae</taxon>
        <taxon>Cristinia</taxon>
    </lineage>
</organism>
<feature type="region of interest" description="Disordered" evidence="1">
    <location>
        <begin position="21"/>
        <end position="101"/>
    </location>
</feature>
<protein>
    <recommendedName>
        <fullName evidence="4">Peptidase metallopeptidase domain-containing protein</fullName>
    </recommendedName>
</protein>
<dbReference type="OrthoDB" id="5945790at2759"/>
<evidence type="ECO:0000313" key="3">
    <source>
        <dbReference type="Proteomes" id="UP000813824"/>
    </source>
</evidence>
<dbReference type="InterPro" id="IPR024079">
    <property type="entry name" value="MetalloPept_cat_dom_sf"/>
</dbReference>
<dbReference type="Gene3D" id="3.40.390.10">
    <property type="entry name" value="Collagenase (Catalytic Domain)"/>
    <property type="match status" value="1"/>
</dbReference>